<feature type="binding site" evidence="11">
    <location>
        <position position="290"/>
    </location>
    <ligand>
        <name>Mg(2+)</name>
        <dbReference type="ChEBI" id="CHEBI:18420"/>
    </ligand>
</feature>
<comment type="similarity">
    <text evidence="10 12">Belongs to the ApbE family.</text>
</comment>
<evidence type="ECO:0000256" key="6">
    <source>
        <dbReference type="ARBA" id="ARBA00022827"/>
    </source>
</evidence>
<dbReference type="GeneID" id="79840819"/>
<evidence type="ECO:0000256" key="1">
    <source>
        <dbReference type="ARBA" id="ARBA00011955"/>
    </source>
</evidence>
<evidence type="ECO:0000256" key="4">
    <source>
        <dbReference type="ARBA" id="ARBA00022679"/>
    </source>
</evidence>
<dbReference type="GO" id="GO:0046872">
    <property type="term" value="F:metal ion binding"/>
    <property type="evidence" value="ECO:0007669"/>
    <property type="project" value="UniProtKB-UniRule"/>
</dbReference>
<evidence type="ECO:0000256" key="12">
    <source>
        <dbReference type="RuleBase" id="RU363002"/>
    </source>
</evidence>
<dbReference type="SUPFAM" id="SSF143631">
    <property type="entry name" value="ApbE-like"/>
    <property type="match status" value="1"/>
</dbReference>
<comment type="catalytic activity">
    <reaction evidence="9 10 12">
        <text>L-threonyl-[protein] + FAD = FMN-L-threonyl-[protein] + AMP + H(+)</text>
        <dbReference type="Rhea" id="RHEA:36847"/>
        <dbReference type="Rhea" id="RHEA-COMP:11060"/>
        <dbReference type="Rhea" id="RHEA-COMP:11061"/>
        <dbReference type="ChEBI" id="CHEBI:15378"/>
        <dbReference type="ChEBI" id="CHEBI:30013"/>
        <dbReference type="ChEBI" id="CHEBI:57692"/>
        <dbReference type="ChEBI" id="CHEBI:74257"/>
        <dbReference type="ChEBI" id="CHEBI:456215"/>
        <dbReference type="EC" id="2.7.1.180"/>
    </reaction>
</comment>
<evidence type="ECO:0000313" key="14">
    <source>
        <dbReference type="Proteomes" id="UP000241048"/>
    </source>
</evidence>
<evidence type="ECO:0000313" key="13">
    <source>
        <dbReference type="EMBL" id="PST37351.1"/>
    </source>
</evidence>
<keyword evidence="6 10" id="KW-0274">FAD</keyword>
<evidence type="ECO:0000256" key="7">
    <source>
        <dbReference type="ARBA" id="ARBA00022842"/>
    </source>
</evidence>
<evidence type="ECO:0000256" key="11">
    <source>
        <dbReference type="PIRSR" id="PIRSR006268-2"/>
    </source>
</evidence>
<sequence>MKKKDLSALLTLLAVVFFGCGAALLFSKSRREPISRSAFLLNTFVNITLYDSQDEAILDHCVDMCQEYENRFSKTIEGSELYKLNHRSADETTFTVSDDMAAMISEGLHYSEVSHGAYDLTIEPLSSLWNFTSDEHVIPAEDDITAAAERVNWKNVKLDGNTLTFLSPDTTIDLGSIAKGYIADRMKDYLTESGVESAIINLGGNVLCVGERTNHQPFRIGLQKPFADYATVFADLNIDDMSVVSSGVYERHFEKNGVNYHHLLNPKTGYPYQNGLVSVTIVSPRSVDGDVLSTTCFSMGLDKGLELINSMDGIYAYFITDDYKLIYSDGAEAFIDEIKEK</sequence>
<dbReference type="GO" id="GO:0005886">
    <property type="term" value="C:plasma membrane"/>
    <property type="evidence" value="ECO:0007669"/>
    <property type="project" value="UniProtKB-SubCell"/>
</dbReference>
<dbReference type="EC" id="2.7.1.180" evidence="1 10"/>
<dbReference type="Proteomes" id="UP000241048">
    <property type="component" value="Unassembled WGS sequence"/>
</dbReference>
<dbReference type="PROSITE" id="PS51257">
    <property type="entry name" value="PROKAR_LIPOPROTEIN"/>
    <property type="match status" value="1"/>
</dbReference>
<dbReference type="PANTHER" id="PTHR30040">
    <property type="entry name" value="THIAMINE BIOSYNTHESIS LIPOPROTEIN APBE"/>
    <property type="match status" value="1"/>
</dbReference>
<evidence type="ECO:0000256" key="2">
    <source>
        <dbReference type="ARBA" id="ARBA00016337"/>
    </source>
</evidence>
<dbReference type="Gene3D" id="3.10.520.10">
    <property type="entry name" value="ApbE-like domains"/>
    <property type="match status" value="1"/>
</dbReference>
<proteinExistence type="inferred from homology"/>
<keyword evidence="12" id="KW-1003">Cell membrane</keyword>
<gene>
    <name evidence="13" type="ORF">C7U56_05380</name>
</gene>
<evidence type="ECO:0000256" key="10">
    <source>
        <dbReference type="PIRNR" id="PIRNR006268"/>
    </source>
</evidence>
<comment type="subcellular location">
    <subcellularLocation>
        <location evidence="12">Cell inner membrane</location>
        <topology evidence="12">Lipid-anchor</topology>
        <orientation evidence="12">Periplasmic side</orientation>
    </subcellularLocation>
</comment>
<keyword evidence="12" id="KW-0997">Cell inner membrane</keyword>
<keyword evidence="12" id="KW-0449">Lipoprotein</keyword>
<keyword evidence="4 10" id="KW-0808">Transferase</keyword>
<dbReference type="PANTHER" id="PTHR30040:SF2">
    <property type="entry name" value="FAD:PROTEIN FMN TRANSFERASE"/>
    <property type="match status" value="1"/>
</dbReference>
<dbReference type="EMBL" id="PYLO01000002">
    <property type="protein sequence ID" value="PST37351.1"/>
    <property type="molecule type" value="Genomic_DNA"/>
</dbReference>
<keyword evidence="5 10" id="KW-0479">Metal-binding</keyword>
<keyword evidence="3 10" id="KW-0285">Flavoprotein</keyword>
<name>A0A2T3FQ36_9CLOT</name>
<comment type="cofactor">
    <cofactor evidence="11">
        <name>Mg(2+)</name>
        <dbReference type="ChEBI" id="CHEBI:18420"/>
    </cofactor>
    <cofactor evidence="11">
        <name>Mn(2+)</name>
        <dbReference type="ChEBI" id="CHEBI:29035"/>
    </cofactor>
    <text evidence="11">Magnesium. Can also use manganese.</text>
</comment>
<feature type="binding site" evidence="11">
    <location>
        <position position="294"/>
    </location>
    <ligand>
        <name>Mg(2+)</name>
        <dbReference type="ChEBI" id="CHEBI:18420"/>
    </ligand>
</feature>
<evidence type="ECO:0000256" key="8">
    <source>
        <dbReference type="ARBA" id="ARBA00031306"/>
    </source>
</evidence>
<keyword evidence="7 10" id="KW-0460">Magnesium</keyword>
<evidence type="ECO:0000256" key="9">
    <source>
        <dbReference type="ARBA" id="ARBA00048540"/>
    </source>
</evidence>
<dbReference type="RefSeq" id="WP_107000498.1">
    <property type="nucleotide sequence ID" value="NZ_DBFVRN010000040.1"/>
</dbReference>
<dbReference type="InterPro" id="IPR024932">
    <property type="entry name" value="ApbE"/>
</dbReference>
<accession>A0A2T3FQ36</accession>
<comment type="caution">
    <text evidence="13">The sequence shown here is derived from an EMBL/GenBank/DDBJ whole genome shotgun (WGS) entry which is preliminary data.</text>
</comment>
<feature type="binding site" evidence="11">
    <location>
        <position position="176"/>
    </location>
    <ligand>
        <name>Mg(2+)</name>
        <dbReference type="ChEBI" id="CHEBI:18420"/>
    </ligand>
</feature>
<organism evidence="13 14">
    <name type="scientific">Clostridium fessum</name>
    <dbReference type="NCBI Taxonomy" id="2126740"/>
    <lineage>
        <taxon>Bacteria</taxon>
        <taxon>Bacillati</taxon>
        <taxon>Bacillota</taxon>
        <taxon>Clostridia</taxon>
        <taxon>Eubacteriales</taxon>
        <taxon>Clostridiaceae</taxon>
        <taxon>Clostridium</taxon>
    </lineage>
</organism>
<dbReference type="GO" id="GO:0016740">
    <property type="term" value="F:transferase activity"/>
    <property type="evidence" value="ECO:0007669"/>
    <property type="project" value="UniProtKB-UniRule"/>
</dbReference>
<comment type="function">
    <text evidence="12">Flavin transferase that catalyzes the transfer of the FMN moiety of FAD and its covalent binding to the hydroxyl group of a threonine residue in a target flavoprotein.</text>
</comment>
<dbReference type="Pfam" id="PF02424">
    <property type="entry name" value="ApbE"/>
    <property type="match status" value="1"/>
</dbReference>
<keyword evidence="14" id="KW-1185">Reference proteome</keyword>
<dbReference type="AlphaFoldDB" id="A0A2T3FQ36"/>
<evidence type="ECO:0000256" key="3">
    <source>
        <dbReference type="ARBA" id="ARBA00022630"/>
    </source>
</evidence>
<dbReference type="PIRSF" id="PIRSF006268">
    <property type="entry name" value="ApbE"/>
    <property type="match status" value="1"/>
</dbReference>
<keyword evidence="12" id="KW-0472">Membrane</keyword>
<reference evidence="13 14" key="1">
    <citation type="submission" date="2018-03" db="EMBL/GenBank/DDBJ databases">
        <title>Lachnoclostridium SNUG30386 gen.nov., sp.nov., isolated from human faeces.</title>
        <authorList>
            <person name="Seo B."/>
            <person name="Jeon K."/>
            <person name="Ko G."/>
        </authorList>
    </citation>
    <scope>NUCLEOTIDE SEQUENCE [LARGE SCALE GENOMIC DNA]</scope>
    <source>
        <strain evidence="13 14">SNUG30386</strain>
    </source>
</reference>
<dbReference type="InterPro" id="IPR003374">
    <property type="entry name" value="ApbE-like_sf"/>
</dbReference>
<evidence type="ECO:0000256" key="5">
    <source>
        <dbReference type="ARBA" id="ARBA00022723"/>
    </source>
</evidence>
<protein>
    <recommendedName>
        <fullName evidence="2 10">FAD:protein FMN transferase</fullName>
        <ecNumber evidence="1 10">2.7.1.180</ecNumber>
    </recommendedName>
    <alternativeName>
        <fullName evidence="8 10">Flavin transferase</fullName>
    </alternativeName>
</protein>